<feature type="compositionally biased region" description="Basic and acidic residues" evidence="8">
    <location>
        <begin position="65"/>
        <end position="79"/>
    </location>
</feature>
<accession>A0ABR3B2K6</accession>
<organism evidence="11 12">
    <name type="scientific">Phycomyces blakesleeanus</name>
    <dbReference type="NCBI Taxonomy" id="4837"/>
    <lineage>
        <taxon>Eukaryota</taxon>
        <taxon>Fungi</taxon>
        <taxon>Fungi incertae sedis</taxon>
        <taxon>Mucoromycota</taxon>
        <taxon>Mucoromycotina</taxon>
        <taxon>Mucoromycetes</taxon>
        <taxon>Mucorales</taxon>
        <taxon>Phycomycetaceae</taxon>
        <taxon>Phycomyces</taxon>
    </lineage>
</organism>
<dbReference type="InterPro" id="IPR000719">
    <property type="entry name" value="Prot_kinase_dom"/>
</dbReference>
<proteinExistence type="predicted"/>
<evidence type="ECO:0000256" key="6">
    <source>
        <dbReference type="ARBA" id="ARBA00023117"/>
    </source>
</evidence>
<feature type="compositionally biased region" description="Polar residues" evidence="8">
    <location>
        <begin position="1049"/>
        <end position="1070"/>
    </location>
</feature>
<name>A0ABR3B2K6_PHYBL</name>
<evidence type="ECO:0000259" key="10">
    <source>
        <dbReference type="PROSITE" id="PS50014"/>
    </source>
</evidence>
<evidence type="ECO:0000256" key="3">
    <source>
        <dbReference type="ARBA" id="ARBA00022741"/>
    </source>
</evidence>
<dbReference type="Pfam" id="PF00439">
    <property type="entry name" value="Bromodomain"/>
    <property type="match status" value="1"/>
</dbReference>
<evidence type="ECO:0000256" key="1">
    <source>
        <dbReference type="ARBA" id="ARBA00012513"/>
    </source>
</evidence>
<dbReference type="InterPro" id="IPR045269">
    <property type="entry name" value="Atg1-like"/>
</dbReference>
<reference evidence="11 12" key="1">
    <citation type="submission" date="2024-04" db="EMBL/GenBank/DDBJ databases">
        <title>Symmetric and asymmetric DNA N6-adenine methylation regulates different biological responses in Mucorales.</title>
        <authorList>
            <consortium name="Lawrence Berkeley National Laboratory"/>
            <person name="Lax C."/>
            <person name="Mondo S.J."/>
            <person name="Osorio-Concepcion M."/>
            <person name="Muszewska A."/>
            <person name="Corrochano-Luque M."/>
            <person name="Gutierrez G."/>
            <person name="Riley R."/>
            <person name="Lipzen A."/>
            <person name="Guo J."/>
            <person name="Hundley H."/>
            <person name="Amirebrahimi M."/>
            <person name="Ng V."/>
            <person name="Lorenzo-Gutierrez D."/>
            <person name="Binder U."/>
            <person name="Yang J."/>
            <person name="Song Y."/>
            <person name="Canovas D."/>
            <person name="Navarro E."/>
            <person name="Freitag M."/>
            <person name="Gabaldon T."/>
            <person name="Grigoriev I.V."/>
            <person name="Corrochano L.M."/>
            <person name="Nicolas F.E."/>
            <person name="Garre V."/>
        </authorList>
    </citation>
    <scope>NUCLEOTIDE SEQUENCE [LARGE SCALE GENOMIC DNA]</scope>
    <source>
        <strain evidence="11 12">L51</strain>
    </source>
</reference>
<protein>
    <recommendedName>
        <fullName evidence="1">non-specific serine/threonine protein kinase</fullName>
        <ecNumber evidence="1">2.7.11.1</ecNumber>
    </recommendedName>
</protein>
<keyword evidence="6 7" id="KW-0103">Bromodomain</keyword>
<dbReference type="Gene3D" id="1.10.510.10">
    <property type="entry name" value="Transferase(Phosphotransferase) domain 1"/>
    <property type="match status" value="1"/>
</dbReference>
<dbReference type="SUPFAM" id="SSF47370">
    <property type="entry name" value="Bromodomain"/>
    <property type="match status" value="1"/>
</dbReference>
<evidence type="ECO:0000259" key="9">
    <source>
        <dbReference type="PROSITE" id="PS50011"/>
    </source>
</evidence>
<dbReference type="InterPro" id="IPR011009">
    <property type="entry name" value="Kinase-like_dom_sf"/>
</dbReference>
<dbReference type="SMART" id="SM00220">
    <property type="entry name" value="S_TKc"/>
    <property type="match status" value="1"/>
</dbReference>
<gene>
    <name evidence="11" type="ORF">J3Q64DRAFT_1640098</name>
</gene>
<keyword evidence="2" id="KW-0808">Transferase</keyword>
<dbReference type="InterPro" id="IPR036427">
    <property type="entry name" value="Bromodomain-like_sf"/>
</dbReference>
<evidence type="ECO:0000313" key="11">
    <source>
        <dbReference type="EMBL" id="KAL0085585.1"/>
    </source>
</evidence>
<dbReference type="CDD" id="cd04369">
    <property type="entry name" value="Bromodomain"/>
    <property type="match status" value="1"/>
</dbReference>
<dbReference type="Proteomes" id="UP001448207">
    <property type="component" value="Unassembled WGS sequence"/>
</dbReference>
<dbReference type="SMART" id="SM00297">
    <property type="entry name" value="BROMO"/>
    <property type="match status" value="1"/>
</dbReference>
<feature type="region of interest" description="Disordered" evidence="8">
    <location>
        <begin position="174"/>
        <end position="201"/>
    </location>
</feature>
<dbReference type="Gene3D" id="1.20.920.10">
    <property type="entry name" value="Bromodomain-like"/>
    <property type="match status" value="1"/>
</dbReference>
<evidence type="ECO:0000256" key="2">
    <source>
        <dbReference type="ARBA" id="ARBA00022679"/>
    </source>
</evidence>
<dbReference type="SUPFAM" id="SSF56112">
    <property type="entry name" value="Protein kinase-like (PK-like)"/>
    <property type="match status" value="1"/>
</dbReference>
<feature type="region of interest" description="Disordered" evidence="8">
    <location>
        <begin position="625"/>
        <end position="644"/>
    </location>
</feature>
<feature type="region of interest" description="Disordered" evidence="8">
    <location>
        <begin position="1"/>
        <end position="79"/>
    </location>
</feature>
<comment type="caution">
    <text evidence="11">The sequence shown here is derived from an EMBL/GenBank/DDBJ whole genome shotgun (WGS) entry which is preliminary data.</text>
</comment>
<evidence type="ECO:0000256" key="7">
    <source>
        <dbReference type="PROSITE-ProRule" id="PRU00035"/>
    </source>
</evidence>
<evidence type="ECO:0000313" key="12">
    <source>
        <dbReference type="Proteomes" id="UP001448207"/>
    </source>
</evidence>
<evidence type="ECO:0000256" key="5">
    <source>
        <dbReference type="ARBA" id="ARBA00022840"/>
    </source>
</evidence>
<dbReference type="InterPro" id="IPR001487">
    <property type="entry name" value="Bromodomain"/>
</dbReference>
<keyword evidence="3" id="KW-0547">Nucleotide-binding</keyword>
<dbReference type="PROSITE" id="PS50011">
    <property type="entry name" value="PROTEIN_KINASE_DOM"/>
    <property type="match status" value="1"/>
</dbReference>
<keyword evidence="5" id="KW-0067">ATP-binding</keyword>
<evidence type="ECO:0000256" key="8">
    <source>
        <dbReference type="SAM" id="MobiDB-lite"/>
    </source>
</evidence>
<dbReference type="EC" id="2.7.11.1" evidence="1"/>
<keyword evidence="4" id="KW-0418">Kinase</keyword>
<feature type="compositionally biased region" description="Low complexity" evidence="8">
    <location>
        <begin position="175"/>
        <end position="200"/>
    </location>
</feature>
<keyword evidence="12" id="KW-1185">Reference proteome</keyword>
<dbReference type="EMBL" id="JBCLYO010000010">
    <property type="protein sequence ID" value="KAL0085585.1"/>
    <property type="molecule type" value="Genomic_DNA"/>
</dbReference>
<feature type="compositionally biased region" description="Gly residues" evidence="8">
    <location>
        <begin position="1018"/>
        <end position="1041"/>
    </location>
</feature>
<dbReference type="PROSITE" id="PS50014">
    <property type="entry name" value="BROMODOMAIN_2"/>
    <property type="match status" value="1"/>
</dbReference>
<dbReference type="PANTHER" id="PTHR24348:SF22">
    <property type="entry name" value="NON-SPECIFIC SERINE_THREONINE PROTEIN KINASE"/>
    <property type="match status" value="1"/>
</dbReference>
<feature type="region of interest" description="Disordered" evidence="8">
    <location>
        <begin position="1002"/>
        <end position="1070"/>
    </location>
</feature>
<dbReference type="PANTHER" id="PTHR24348">
    <property type="entry name" value="SERINE/THREONINE-PROTEIN KINASE UNC-51-RELATED"/>
    <property type="match status" value="1"/>
</dbReference>
<sequence>MYVEEAAQPKRSRSPSSATERKVRLRINPPPEKESPSRPTPTASDTPDKPQLRFHILKQFSPNPAREENKDPMKPDLDEKNLRRLTVATLRTLGVHTTVDELPPVDIAETLPTDSQQVLPAAAMQVITAMILGTSGDKDVSQTVGSQISNGDLAALQRMIVAGLRARSIVIHTTPSAQPPSSADSSAQSDSSPFSASASAVHHGTLPENVHDLSGVKYEPPTNVTRLFLRLYRFIINMLLSTPDCWPFIQPVPETAVVYHQEVQHPMDLFTIEQNVWQGKYRTFAKFEQDMQLVWKNAKVFHRNTGTIPKHADNLEQLFYKIIVYLKRQIRQVLYHIYFCTLKQSHSQGSQEFKFDTSNSLPEESDFSYPPLRQIYSKQSKVYTISAISPFEAKAKKPKGLTNEKQLYLQLNGPFFQAVERMKLDPLANHSIVPRFYIAKNRTLLRQVKAQGVLAIFYNTKANRTRSKRFQIETDIILAHPVSDLFDIDQMNVCTDDFSPKGWVHLRPLKLLEHIVFEVNESIDRDYFRRMFATCKMMSVEEKNGQDTPETRQLLEKIVCKILGIPEEEKAVATTATPATTATTTTTALSSAVQSAVKSAVKSASIATSVPSALASSALSPSKAEPSLSASSSPAPASSVSPSRTAAQISADATRLSTPEKEHTVWKKLLGVCQAKGIEICNIEKKYTNINWSSPNSEGFFKQVYFLESVVVQTFRQMTMYQRITEVACLIYQTTLKQYTHVHSHHRLSAYQKYEIIHQMLICMKTIHEAGLAHRDLSEVNIMINTIDGQLEDGSSKICMYLIDFGKAVFCESQDVRDWFVDVPRASWEYDGDVVPETEEELATWCESLPWVKGKPDHGYRMYRSIQTLPKTRSDNQVLPWLIHPQAEDMYSIGVMMWKVFAETEPWRGILDTDLQGLRYVAEDDYRIQRALEREVHGELSRQLLLKCLKTRPQNRDTASDILTWIEQDTVKAGLLAEWKMYSSDTRSSRKAKSMYGFEDIEDEEKRRKRRKPLLTGSGNGSGSGGNGGGGGGGGGGSGGRGRGRPRTKQNLPESAETGDSTNHRQATIA</sequence>
<evidence type="ECO:0000256" key="4">
    <source>
        <dbReference type="ARBA" id="ARBA00022777"/>
    </source>
</evidence>
<feature type="domain" description="Bromo" evidence="10">
    <location>
        <begin position="240"/>
        <end position="309"/>
    </location>
</feature>
<feature type="domain" description="Protein kinase" evidence="9">
    <location>
        <begin position="517"/>
        <end position="971"/>
    </location>
</feature>